<organism evidence="2 3">
    <name type="scientific">Hymenobacter montanus</name>
    <dbReference type="NCBI Taxonomy" id="2771359"/>
    <lineage>
        <taxon>Bacteria</taxon>
        <taxon>Pseudomonadati</taxon>
        <taxon>Bacteroidota</taxon>
        <taxon>Cytophagia</taxon>
        <taxon>Cytophagales</taxon>
        <taxon>Hymenobacteraceae</taxon>
        <taxon>Hymenobacter</taxon>
    </lineage>
</organism>
<name>A0A927GKX6_9BACT</name>
<keyword evidence="1" id="KW-1133">Transmembrane helix</keyword>
<dbReference type="Proteomes" id="UP000612233">
    <property type="component" value="Unassembled WGS sequence"/>
</dbReference>
<reference evidence="2" key="1">
    <citation type="submission" date="2020-09" db="EMBL/GenBank/DDBJ databases">
        <authorList>
            <person name="Kim M.K."/>
        </authorList>
    </citation>
    <scope>NUCLEOTIDE SEQUENCE</scope>
    <source>
        <strain evidence="2">BT664</strain>
    </source>
</reference>
<accession>A0A927GKX6</accession>
<feature type="transmembrane region" description="Helical" evidence="1">
    <location>
        <begin position="59"/>
        <end position="80"/>
    </location>
</feature>
<dbReference type="AlphaFoldDB" id="A0A927GKX6"/>
<evidence type="ECO:0000313" key="2">
    <source>
        <dbReference type="EMBL" id="MBD2770022.1"/>
    </source>
</evidence>
<comment type="caution">
    <text evidence="2">The sequence shown here is derived from an EMBL/GenBank/DDBJ whole genome shotgun (WGS) entry which is preliminary data.</text>
</comment>
<keyword evidence="3" id="KW-1185">Reference proteome</keyword>
<evidence type="ECO:0000256" key="1">
    <source>
        <dbReference type="SAM" id="Phobius"/>
    </source>
</evidence>
<proteinExistence type="predicted"/>
<keyword evidence="1" id="KW-0472">Membrane</keyword>
<dbReference type="EMBL" id="JACXAD010000027">
    <property type="protein sequence ID" value="MBD2770022.1"/>
    <property type="molecule type" value="Genomic_DNA"/>
</dbReference>
<evidence type="ECO:0000313" key="3">
    <source>
        <dbReference type="Proteomes" id="UP000612233"/>
    </source>
</evidence>
<protein>
    <submittedName>
        <fullName evidence="2">Uncharacterized protein</fullName>
    </submittedName>
</protein>
<keyword evidence="1" id="KW-0812">Transmembrane</keyword>
<sequence>MLTSDNLPEEDEAWTARLRCLREPEPPEPRPFFYTRLEARLAAELLPSLARPWWRRHPAYAATLGVLVVALNAGAAVHYARHQRPTPGPAPHGYAAFVADYQLDPFYLPHE</sequence>
<gene>
    <name evidence="2" type="ORF">IC235_19210</name>
</gene>
<dbReference type="RefSeq" id="WP_191006833.1">
    <property type="nucleotide sequence ID" value="NZ_JACXAD010000027.1"/>
</dbReference>